<dbReference type="CDD" id="cd07890">
    <property type="entry name" value="CYTH-like_AC_IV-like"/>
    <property type="match status" value="1"/>
</dbReference>
<keyword evidence="3" id="KW-1185">Reference proteome</keyword>
<accession>A0ABN0VAD7</accession>
<sequence>MFVGAFDAGWEGHESATYKMMRTPRFERGRAVIEAELKACVHAPQEALRRLDERAEGRVEVYQDTYYDTVDGTLEARDEELRVRTVHGPEETRTLLTYKGARVDEESGSKPEHETRVENAEAVHATLRGLGYVPAIAFEKRCRNYSFQARGRQMLATLVRVPELDGTFLELETQVEEKHVPAALDDIRTVLAELGIGPDDLTTELYTAAVKAHRLNETARNLVRKCGYWRTGNGPVVRRARQPGRHFLRISAPECRRTPR</sequence>
<dbReference type="PROSITE" id="PS51707">
    <property type="entry name" value="CYTH"/>
    <property type="match status" value="1"/>
</dbReference>
<dbReference type="InterPro" id="IPR023577">
    <property type="entry name" value="CYTH_domain"/>
</dbReference>
<evidence type="ECO:0000313" key="3">
    <source>
        <dbReference type="Proteomes" id="UP001501867"/>
    </source>
</evidence>
<gene>
    <name evidence="2" type="ORF">GCM10010302_21650</name>
</gene>
<protein>
    <recommendedName>
        <fullName evidence="1">CYTH domain-containing protein</fullName>
    </recommendedName>
</protein>
<dbReference type="NCBIfam" id="TIGR00318">
    <property type="entry name" value="cyaB"/>
    <property type="match status" value="1"/>
</dbReference>
<dbReference type="Gene3D" id="2.40.320.10">
    <property type="entry name" value="Hypothetical Protein Pfu-838710-001"/>
    <property type="match status" value="1"/>
</dbReference>
<dbReference type="Pfam" id="PF01928">
    <property type="entry name" value="CYTH"/>
    <property type="match status" value="1"/>
</dbReference>
<dbReference type="SUPFAM" id="SSF55154">
    <property type="entry name" value="CYTH-like phosphatases"/>
    <property type="match status" value="1"/>
</dbReference>
<feature type="domain" description="CYTH" evidence="1">
    <location>
        <begin position="32"/>
        <end position="212"/>
    </location>
</feature>
<evidence type="ECO:0000259" key="1">
    <source>
        <dbReference type="PROSITE" id="PS51707"/>
    </source>
</evidence>
<dbReference type="Proteomes" id="UP001501867">
    <property type="component" value="Unassembled WGS sequence"/>
</dbReference>
<evidence type="ECO:0000313" key="2">
    <source>
        <dbReference type="EMBL" id="GAA0283380.1"/>
    </source>
</evidence>
<dbReference type="InterPro" id="IPR033469">
    <property type="entry name" value="CYTH-like_dom_sf"/>
</dbReference>
<comment type="caution">
    <text evidence="2">The sequence shown here is derived from an EMBL/GenBank/DDBJ whole genome shotgun (WGS) entry which is preliminary data.</text>
</comment>
<name>A0ABN0VAD7_9ACTN</name>
<reference evidence="2 3" key="1">
    <citation type="journal article" date="2019" name="Int. J. Syst. Evol. Microbiol.">
        <title>The Global Catalogue of Microorganisms (GCM) 10K type strain sequencing project: providing services to taxonomists for standard genome sequencing and annotation.</title>
        <authorList>
            <consortium name="The Broad Institute Genomics Platform"/>
            <consortium name="The Broad Institute Genome Sequencing Center for Infectious Disease"/>
            <person name="Wu L."/>
            <person name="Ma J."/>
        </authorList>
    </citation>
    <scope>NUCLEOTIDE SEQUENCE [LARGE SCALE GENOMIC DNA]</scope>
    <source>
        <strain evidence="2 3">JCM 4505</strain>
    </source>
</reference>
<dbReference type="InterPro" id="IPR008173">
    <property type="entry name" value="Adenylyl_cyclase_CyaB"/>
</dbReference>
<dbReference type="SMART" id="SM01118">
    <property type="entry name" value="CYTH"/>
    <property type="match status" value="1"/>
</dbReference>
<organism evidence="2 3">
    <name type="scientific">Streptomyces polychromogenes</name>
    <dbReference type="NCBI Taxonomy" id="67342"/>
    <lineage>
        <taxon>Bacteria</taxon>
        <taxon>Bacillati</taxon>
        <taxon>Actinomycetota</taxon>
        <taxon>Actinomycetes</taxon>
        <taxon>Kitasatosporales</taxon>
        <taxon>Streptomycetaceae</taxon>
        <taxon>Streptomyces</taxon>
    </lineage>
</organism>
<dbReference type="PANTHER" id="PTHR21028:SF2">
    <property type="entry name" value="CYTH DOMAIN-CONTAINING PROTEIN"/>
    <property type="match status" value="1"/>
</dbReference>
<dbReference type="PANTHER" id="PTHR21028">
    <property type="entry name" value="SI:CH211-156B7.4"/>
    <property type="match status" value="1"/>
</dbReference>
<proteinExistence type="predicted"/>
<dbReference type="EMBL" id="BAAABV010000014">
    <property type="protein sequence ID" value="GAA0283380.1"/>
    <property type="molecule type" value="Genomic_DNA"/>
</dbReference>